<keyword evidence="3" id="KW-1185">Reference proteome</keyword>
<feature type="region of interest" description="Disordered" evidence="1">
    <location>
        <begin position="1"/>
        <end position="32"/>
    </location>
</feature>
<dbReference type="Proteomes" id="UP001420932">
    <property type="component" value="Unassembled WGS sequence"/>
</dbReference>
<reference evidence="2 3" key="1">
    <citation type="submission" date="2024-01" db="EMBL/GenBank/DDBJ databases">
        <title>Genome assemblies of Stephania.</title>
        <authorList>
            <person name="Yang L."/>
        </authorList>
    </citation>
    <scope>NUCLEOTIDE SEQUENCE [LARGE SCALE GENOMIC DNA]</scope>
    <source>
        <strain evidence="2">YNDBR</strain>
        <tissue evidence="2">Leaf</tissue>
    </source>
</reference>
<evidence type="ECO:0000313" key="3">
    <source>
        <dbReference type="Proteomes" id="UP001420932"/>
    </source>
</evidence>
<comment type="caution">
    <text evidence="2">The sequence shown here is derived from an EMBL/GenBank/DDBJ whole genome shotgun (WGS) entry which is preliminary data.</text>
</comment>
<sequence>MTETTATRRRDSRVTVRPEIPERAAESETERRELIAKKETDLGVLDGTIERNLGIFGDDRTRWFSGRGRSLGFWLVDAKLQRRLRELTQTTPDQPVDDEEVYYKLAGECPKGRVYGLGSLGIKKRRYADVDASTS</sequence>
<name>A0AAP0J5D8_9MAGN</name>
<gene>
    <name evidence="2" type="ORF">Syun_016693</name>
</gene>
<dbReference type="AlphaFoldDB" id="A0AAP0J5D8"/>
<protein>
    <submittedName>
        <fullName evidence="2">Uncharacterized protein</fullName>
    </submittedName>
</protein>
<evidence type="ECO:0000256" key="1">
    <source>
        <dbReference type="SAM" id="MobiDB-lite"/>
    </source>
</evidence>
<proteinExistence type="predicted"/>
<evidence type="ECO:0000313" key="2">
    <source>
        <dbReference type="EMBL" id="KAK9127896.1"/>
    </source>
</evidence>
<organism evidence="2 3">
    <name type="scientific">Stephania yunnanensis</name>
    <dbReference type="NCBI Taxonomy" id="152371"/>
    <lineage>
        <taxon>Eukaryota</taxon>
        <taxon>Viridiplantae</taxon>
        <taxon>Streptophyta</taxon>
        <taxon>Embryophyta</taxon>
        <taxon>Tracheophyta</taxon>
        <taxon>Spermatophyta</taxon>
        <taxon>Magnoliopsida</taxon>
        <taxon>Ranunculales</taxon>
        <taxon>Menispermaceae</taxon>
        <taxon>Menispermoideae</taxon>
        <taxon>Cissampelideae</taxon>
        <taxon>Stephania</taxon>
    </lineage>
</organism>
<dbReference type="EMBL" id="JBBNAF010000007">
    <property type="protein sequence ID" value="KAK9127896.1"/>
    <property type="molecule type" value="Genomic_DNA"/>
</dbReference>
<accession>A0AAP0J5D8</accession>